<reference evidence="1" key="1">
    <citation type="submission" date="2023-03" db="EMBL/GenBank/DDBJ databases">
        <title>Multiphase analysis and comparison of six strains from genera Psychromarinibacter, Lutimaribacter, and Maritimibacter, including a novel species: Psychromarinibacter sediminicola sp. nov.</title>
        <authorList>
            <person name="Wang Y.-H."/>
            <person name="Ye M.-Q."/>
            <person name="Du Z.-J."/>
        </authorList>
    </citation>
    <scope>NUCLEOTIDE SEQUENCE</scope>
    <source>
        <strain evidence="1">C21-152</strain>
    </source>
</reference>
<accession>A0AAE3NPI3</accession>
<dbReference type="AlphaFoldDB" id="A0AAE3NPI3"/>
<proteinExistence type="predicted"/>
<dbReference type="RefSeq" id="WP_275565423.1">
    <property type="nucleotide sequence ID" value="NZ_JARGYC010000001.1"/>
</dbReference>
<keyword evidence="2" id="KW-1185">Reference proteome</keyword>
<organism evidence="1 2">
    <name type="scientific">Psychromarinibacter sediminicola</name>
    <dbReference type="NCBI Taxonomy" id="3033385"/>
    <lineage>
        <taxon>Bacteria</taxon>
        <taxon>Pseudomonadati</taxon>
        <taxon>Pseudomonadota</taxon>
        <taxon>Alphaproteobacteria</taxon>
        <taxon>Rhodobacterales</taxon>
        <taxon>Paracoccaceae</taxon>
        <taxon>Psychromarinibacter</taxon>
    </lineage>
</organism>
<dbReference type="EMBL" id="JARGYC010000001">
    <property type="protein sequence ID" value="MDF0599279.1"/>
    <property type="molecule type" value="Genomic_DNA"/>
</dbReference>
<name>A0AAE3NPI3_9RHOB</name>
<sequence>MLARDLDVAVIANDARDENNAALYEARGIRNLGTALRTRDEVVSALAHSRTGEVLFVSSPDHLPRVVRDAMAQGGTRALFAASDVPFSAYGPGQVDIREPAHRKS</sequence>
<protein>
    <submittedName>
        <fullName evidence="1">Uncharacterized protein</fullName>
    </submittedName>
</protein>
<gene>
    <name evidence="1" type="ORF">P1J78_00910</name>
</gene>
<evidence type="ECO:0000313" key="1">
    <source>
        <dbReference type="EMBL" id="MDF0599279.1"/>
    </source>
</evidence>
<evidence type="ECO:0000313" key="2">
    <source>
        <dbReference type="Proteomes" id="UP001220964"/>
    </source>
</evidence>
<dbReference type="Proteomes" id="UP001220964">
    <property type="component" value="Unassembled WGS sequence"/>
</dbReference>
<comment type="caution">
    <text evidence="1">The sequence shown here is derived from an EMBL/GenBank/DDBJ whole genome shotgun (WGS) entry which is preliminary data.</text>
</comment>